<dbReference type="Gene3D" id="3.30.428.10">
    <property type="entry name" value="HIT-like"/>
    <property type="match status" value="1"/>
</dbReference>
<dbReference type="InterPro" id="IPR011146">
    <property type="entry name" value="HIT-like"/>
</dbReference>
<comment type="caution">
    <text evidence="1">Lacks conserved residue(s) required for the propagation of feature annotation.</text>
</comment>
<dbReference type="PIRSF" id="PIRSF000714">
    <property type="entry name" value="HIT"/>
    <property type="match status" value="1"/>
</dbReference>
<keyword evidence="3" id="KW-0378">Hydrolase</keyword>
<proteinExistence type="predicted"/>
<dbReference type="AlphaFoldDB" id="A0A1G4RV36"/>
<evidence type="ECO:0000313" key="4">
    <source>
        <dbReference type="Proteomes" id="UP000198889"/>
    </source>
</evidence>
<organism evidence="3 4">
    <name type="scientific">Ancylobacter rudongensis</name>
    <dbReference type="NCBI Taxonomy" id="177413"/>
    <lineage>
        <taxon>Bacteria</taxon>
        <taxon>Pseudomonadati</taxon>
        <taxon>Pseudomonadota</taxon>
        <taxon>Alphaproteobacteria</taxon>
        <taxon>Hyphomicrobiales</taxon>
        <taxon>Xanthobacteraceae</taxon>
        <taxon>Ancylobacter</taxon>
    </lineage>
</organism>
<dbReference type="GO" id="GO:0016787">
    <property type="term" value="F:hydrolase activity"/>
    <property type="evidence" value="ECO:0007669"/>
    <property type="project" value="UniProtKB-KW"/>
</dbReference>
<feature type="domain" description="HIT" evidence="2">
    <location>
        <begin position="40"/>
        <end position="108"/>
    </location>
</feature>
<dbReference type="PROSITE" id="PS51084">
    <property type="entry name" value="HIT_2"/>
    <property type="match status" value="1"/>
</dbReference>
<dbReference type="SUPFAM" id="SSF54197">
    <property type="entry name" value="HIT-like"/>
    <property type="match status" value="1"/>
</dbReference>
<dbReference type="EMBL" id="FMTP01000002">
    <property type="protein sequence ID" value="SCW60690.1"/>
    <property type="molecule type" value="Genomic_DNA"/>
</dbReference>
<evidence type="ECO:0000259" key="2">
    <source>
        <dbReference type="PROSITE" id="PS51084"/>
    </source>
</evidence>
<dbReference type="Proteomes" id="UP000198889">
    <property type="component" value="Unassembled WGS sequence"/>
</dbReference>
<protein>
    <submittedName>
        <fullName evidence="3">Diadenosine tetraphosphate (Ap4A) hydrolase</fullName>
    </submittedName>
</protein>
<sequence>MSDASTFVLDPRLEGDSFPVIDLPLATVRLMDDARFPWAILVPRRPRLAELIDLDNEARATLWGEIDAVSRALKALTACDKLNVAALGNMVRQLHIHVIARFERDAAWPGAVWGAGGERQSYGAPQAMRLVGQLREALAA</sequence>
<reference evidence="4" key="1">
    <citation type="submission" date="2016-10" db="EMBL/GenBank/DDBJ databases">
        <authorList>
            <person name="Varghese N."/>
            <person name="Submissions S."/>
        </authorList>
    </citation>
    <scope>NUCLEOTIDE SEQUENCE [LARGE SCALE GENOMIC DNA]</scope>
    <source>
        <strain evidence="4">CGMCC 1.1761</strain>
    </source>
</reference>
<evidence type="ECO:0000313" key="3">
    <source>
        <dbReference type="EMBL" id="SCW60690.1"/>
    </source>
</evidence>
<name>A0A1G4RV36_9HYPH</name>
<dbReference type="Pfam" id="PF01230">
    <property type="entry name" value="HIT"/>
    <property type="match status" value="1"/>
</dbReference>
<accession>A0A1G4RV36</accession>
<dbReference type="STRING" id="177413.SAMN05660859_1956"/>
<evidence type="ECO:0000256" key="1">
    <source>
        <dbReference type="PROSITE-ProRule" id="PRU00464"/>
    </source>
</evidence>
<gene>
    <name evidence="3" type="ORF">SAMN05660859_1956</name>
</gene>
<dbReference type="RefSeq" id="WP_091438475.1">
    <property type="nucleotide sequence ID" value="NZ_FMTP01000002.1"/>
</dbReference>
<dbReference type="InterPro" id="IPR026026">
    <property type="entry name" value="HIT_Hint"/>
</dbReference>
<dbReference type="InterPro" id="IPR036265">
    <property type="entry name" value="HIT-like_sf"/>
</dbReference>
<keyword evidence="4" id="KW-1185">Reference proteome</keyword>